<dbReference type="AlphaFoldDB" id="A0A8J2JRW8"/>
<feature type="non-terminal residue" evidence="1">
    <location>
        <position position="1"/>
    </location>
</feature>
<gene>
    <name evidence="1" type="ORF">AFUS01_LOCUS12856</name>
</gene>
<evidence type="ECO:0000313" key="1">
    <source>
        <dbReference type="EMBL" id="CAG7723792.1"/>
    </source>
</evidence>
<organism evidence="1 2">
    <name type="scientific">Allacma fusca</name>
    <dbReference type="NCBI Taxonomy" id="39272"/>
    <lineage>
        <taxon>Eukaryota</taxon>
        <taxon>Metazoa</taxon>
        <taxon>Ecdysozoa</taxon>
        <taxon>Arthropoda</taxon>
        <taxon>Hexapoda</taxon>
        <taxon>Collembola</taxon>
        <taxon>Symphypleona</taxon>
        <taxon>Sminthuridae</taxon>
        <taxon>Allacma</taxon>
    </lineage>
</organism>
<dbReference type="EMBL" id="CAJVCH010102634">
    <property type="protein sequence ID" value="CAG7723792.1"/>
    <property type="molecule type" value="Genomic_DNA"/>
</dbReference>
<protein>
    <recommendedName>
        <fullName evidence="3">Transposase domain-containing protein</fullName>
    </recommendedName>
</protein>
<proteinExistence type="predicted"/>
<name>A0A8J2JRW8_9HEXA</name>
<dbReference type="Proteomes" id="UP000708208">
    <property type="component" value="Unassembled WGS sequence"/>
</dbReference>
<comment type="caution">
    <text evidence="1">The sequence shown here is derived from an EMBL/GenBank/DDBJ whole genome shotgun (WGS) entry which is preliminary data.</text>
</comment>
<keyword evidence="2" id="KW-1185">Reference proteome</keyword>
<reference evidence="1" key="1">
    <citation type="submission" date="2021-06" db="EMBL/GenBank/DDBJ databases">
        <authorList>
            <person name="Hodson N. C."/>
            <person name="Mongue J. A."/>
            <person name="Jaron S. K."/>
        </authorList>
    </citation>
    <scope>NUCLEOTIDE SEQUENCE</scope>
</reference>
<dbReference type="OrthoDB" id="10062362at2759"/>
<evidence type="ECO:0000313" key="2">
    <source>
        <dbReference type="Proteomes" id="UP000708208"/>
    </source>
</evidence>
<sequence>SIVYSQSEPSIRISGPRSSKYETVITKRQFRRQVKRAVEKDIETVLGAQEEIRIKKYLIKKVPTVENIELINYKASRIPDYDLVEYNVETNQCVKRTISNFVNEDLETTENKKSKTEVNFQLRNWAVEENISHKAVGRLLHVLHDHLPELPLSSRTLLGTNRSSNIQNIPVAGSWLFFAGNQKPKCLKSYLLEFTDELKYISDNGLYCQGISYGLNLQKCSFILDSPARAFVKSIKGHMGYYSCEKCVTKGSYEPS</sequence>
<dbReference type="PANTHER" id="PTHR33053">
    <property type="entry name" value="PROTEIN, PUTATIVE-RELATED"/>
    <property type="match status" value="1"/>
</dbReference>
<evidence type="ECO:0008006" key="3">
    <source>
        <dbReference type="Google" id="ProtNLM"/>
    </source>
</evidence>
<accession>A0A8J2JRW8</accession>